<comment type="subcellular location">
    <subcellularLocation>
        <location evidence="1">Cell membrane</location>
        <topology evidence="1">Multi-pass membrane protein</topology>
    </subcellularLocation>
</comment>
<proteinExistence type="predicted"/>
<keyword evidence="5 7" id="KW-0472">Membrane</keyword>
<sequence length="362" mass="38202">MPVTPTVPSPAALAAYHGPPAFGWPSAAGRWTFDPALVVFAALAAAGYLLALARVRRAGGRWPVARTLSFLVPGIGLAVLAGLWWVGVYARVLFWDFTVQVILLLLVAPIFLAFGRPLTLVAAGGGRSGRFVDRVRASGPFRIASHPAFGPLLVPVIVCAVYFTGLLAAAQRDAGVAEIIQVALLLTGFVVALPLAGEDAGTSTTSLAIAGGMFFGVLELLLDAVPGIFVRLRHGLLAPGYYASLHRPWGPSPLNDQHVGGTILWTVAEVVDLPFLVLLVRRWIKVDAQEAARVDRELDALTLAQPAFAASSSADGGTPGAGAAEEAERTRPWWETDADYFGGSRAAQFRRAGAERNPTEPS</sequence>
<feature type="region of interest" description="Disordered" evidence="6">
    <location>
        <begin position="310"/>
        <end position="333"/>
    </location>
</feature>
<evidence type="ECO:0000256" key="4">
    <source>
        <dbReference type="ARBA" id="ARBA00022989"/>
    </source>
</evidence>
<dbReference type="eggNOG" id="COG3336">
    <property type="taxonomic scope" value="Bacteria"/>
</dbReference>
<evidence type="ECO:0000256" key="1">
    <source>
        <dbReference type="ARBA" id="ARBA00004651"/>
    </source>
</evidence>
<protein>
    <submittedName>
        <fullName evidence="8">Cytochrome c oxidase caa3-type, assembly factor CtaG-related protein</fullName>
    </submittedName>
</protein>
<feature type="transmembrane region" description="Helical" evidence="7">
    <location>
        <begin position="176"/>
        <end position="195"/>
    </location>
</feature>
<keyword evidence="4 7" id="KW-1133">Transmembrane helix</keyword>
<feature type="transmembrane region" description="Helical" evidence="7">
    <location>
        <begin position="36"/>
        <end position="55"/>
    </location>
</feature>
<dbReference type="OrthoDB" id="4528950at2"/>
<organism evidence="8 9">
    <name type="scientific">Pseudofrankia inefficax (strain DSM 45817 / CECT 9037 / DDB 130130 / EuI1c)</name>
    <name type="common">Frankia inefficax</name>
    <dbReference type="NCBI Taxonomy" id="298654"/>
    <lineage>
        <taxon>Bacteria</taxon>
        <taxon>Bacillati</taxon>
        <taxon>Actinomycetota</taxon>
        <taxon>Actinomycetes</taxon>
        <taxon>Frankiales</taxon>
        <taxon>Frankiaceae</taxon>
        <taxon>Pseudofrankia</taxon>
    </lineage>
</organism>
<feature type="transmembrane region" description="Helical" evidence="7">
    <location>
        <begin position="207"/>
        <end position="229"/>
    </location>
</feature>
<feature type="transmembrane region" description="Helical" evidence="7">
    <location>
        <begin position="92"/>
        <end position="114"/>
    </location>
</feature>
<evidence type="ECO:0000313" key="8">
    <source>
        <dbReference type="EMBL" id="ADP83007.1"/>
    </source>
</evidence>
<dbReference type="Pfam" id="PF09678">
    <property type="entry name" value="Caa3_CtaG"/>
    <property type="match status" value="1"/>
</dbReference>
<dbReference type="Proteomes" id="UP000002484">
    <property type="component" value="Chromosome"/>
</dbReference>
<evidence type="ECO:0000256" key="2">
    <source>
        <dbReference type="ARBA" id="ARBA00022475"/>
    </source>
</evidence>
<accession>E3J357</accession>
<evidence type="ECO:0000256" key="3">
    <source>
        <dbReference type="ARBA" id="ARBA00022692"/>
    </source>
</evidence>
<dbReference type="GO" id="GO:0005886">
    <property type="term" value="C:plasma membrane"/>
    <property type="evidence" value="ECO:0007669"/>
    <property type="project" value="UniProtKB-SubCell"/>
</dbReference>
<evidence type="ECO:0000313" key="9">
    <source>
        <dbReference type="Proteomes" id="UP000002484"/>
    </source>
</evidence>
<dbReference type="KEGG" id="fri:FraEuI1c_5018"/>
<dbReference type="AlphaFoldDB" id="E3J357"/>
<evidence type="ECO:0000256" key="5">
    <source>
        <dbReference type="ARBA" id="ARBA00023136"/>
    </source>
</evidence>
<feature type="transmembrane region" description="Helical" evidence="7">
    <location>
        <begin position="67"/>
        <end position="86"/>
    </location>
</feature>
<name>E3J357_PSEI1</name>
<keyword evidence="2" id="KW-1003">Cell membrane</keyword>
<dbReference type="InParanoid" id="E3J357"/>
<evidence type="ECO:0000256" key="7">
    <source>
        <dbReference type="SAM" id="Phobius"/>
    </source>
</evidence>
<dbReference type="HOGENOM" id="CLU_054944_1_0_11"/>
<gene>
    <name evidence="8" type="ordered locus">FraEuI1c_5018</name>
</gene>
<feature type="transmembrane region" description="Helical" evidence="7">
    <location>
        <begin position="262"/>
        <end position="280"/>
    </location>
</feature>
<keyword evidence="3 7" id="KW-0812">Transmembrane</keyword>
<dbReference type="STRING" id="298654.FraEuI1c_5018"/>
<feature type="transmembrane region" description="Helical" evidence="7">
    <location>
        <begin position="148"/>
        <end position="170"/>
    </location>
</feature>
<dbReference type="RefSeq" id="WP_013426125.1">
    <property type="nucleotide sequence ID" value="NC_014666.1"/>
</dbReference>
<dbReference type="EMBL" id="CP002299">
    <property type="protein sequence ID" value="ADP83007.1"/>
    <property type="molecule type" value="Genomic_DNA"/>
</dbReference>
<reference evidence="8 9" key="1">
    <citation type="submission" date="2010-10" db="EMBL/GenBank/DDBJ databases">
        <title>Complete sequence of Frankia sp. EuI1c.</title>
        <authorList>
            <consortium name="US DOE Joint Genome Institute"/>
            <person name="Lucas S."/>
            <person name="Copeland A."/>
            <person name="Lapidus A."/>
            <person name="Cheng J.-F."/>
            <person name="Bruce D."/>
            <person name="Goodwin L."/>
            <person name="Pitluck S."/>
            <person name="Chertkov O."/>
            <person name="Detter J.C."/>
            <person name="Han C."/>
            <person name="Tapia R."/>
            <person name="Land M."/>
            <person name="Hauser L."/>
            <person name="Jeffries C."/>
            <person name="Kyrpides N."/>
            <person name="Ivanova N."/>
            <person name="Mikhailova N."/>
            <person name="Beauchemin N."/>
            <person name="Sen A."/>
            <person name="Sur S.A."/>
            <person name="Gtari M."/>
            <person name="Wall L."/>
            <person name="Tisa L."/>
            <person name="Woyke T."/>
        </authorList>
    </citation>
    <scope>NUCLEOTIDE SEQUENCE [LARGE SCALE GENOMIC DNA]</scope>
    <source>
        <strain evidence="9">DSM 45817 / CECT 9037 / EuI1c</strain>
    </source>
</reference>
<keyword evidence="9" id="KW-1185">Reference proteome</keyword>
<dbReference type="InterPro" id="IPR019108">
    <property type="entry name" value="Caa3_assmbl_CtaG-rel"/>
</dbReference>
<evidence type="ECO:0000256" key="6">
    <source>
        <dbReference type="SAM" id="MobiDB-lite"/>
    </source>
</evidence>
<feature type="compositionally biased region" description="Low complexity" evidence="6">
    <location>
        <begin position="310"/>
        <end position="324"/>
    </location>
</feature>